<evidence type="ECO:0000259" key="3">
    <source>
        <dbReference type="PROSITE" id="PS50110"/>
    </source>
</evidence>
<evidence type="ECO:0000259" key="4">
    <source>
        <dbReference type="PROSITE" id="PS50930"/>
    </source>
</evidence>
<dbReference type="SMART" id="SM00850">
    <property type="entry name" value="LytTR"/>
    <property type="match status" value="1"/>
</dbReference>
<dbReference type="SMART" id="SM00448">
    <property type="entry name" value="REC"/>
    <property type="match status" value="1"/>
</dbReference>
<dbReference type="Gene3D" id="2.40.50.1020">
    <property type="entry name" value="LytTr DNA-binding domain"/>
    <property type="match status" value="1"/>
</dbReference>
<comment type="caution">
    <text evidence="5">The sequence shown here is derived from an EMBL/GenBank/DDBJ whole genome shotgun (WGS) entry which is preliminary data.</text>
</comment>
<dbReference type="Pfam" id="PF04397">
    <property type="entry name" value="LytTR"/>
    <property type="match status" value="1"/>
</dbReference>
<keyword evidence="2" id="KW-0597">Phosphoprotein</keyword>
<dbReference type="Gene3D" id="3.40.50.2300">
    <property type="match status" value="1"/>
</dbReference>
<protein>
    <submittedName>
        <fullName evidence="5">Response regulator transcription factor</fullName>
    </submittedName>
</protein>
<dbReference type="SUPFAM" id="SSF52172">
    <property type="entry name" value="CheY-like"/>
    <property type="match status" value="1"/>
</dbReference>
<dbReference type="PANTHER" id="PTHR48111">
    <property type="entry name" value="REGULATOR OF RPOS"/>
    <property type="match status" value="1"/>
</dbReference>
<dbReference type="RefSeq" id="WP_186889078.1">
    <property type="nucleotide sequence ID" value="NZ_JACOFU010000001.1"/>
</dbReference>
<evidence type="ECO:0000313" key="6">
    <source>
        <dbReference type="Proteomes" id="UP000643610"/>
    </source>
</evidence>
<reference evidence="5 6" key="1">
    <citation type="submission" date="2020-08" db="EMBL/GenBank/DDBJ databases">
        <title>Novel species isolated from subtropical streams in China.</title>
        <authorList>
            <person name="Lu H."/>
        </authorList>
    </citation>
    <scope>NUCLEOTIDE SEQUENCE [LARGE SCALE GENOMIC DNA]</scope>
    <source>
        <strain evidence="5 6">KCTC 52442</strain>
    </source>
</reference>
<keyword evidence="6" id="KW-1185">Reference proteome</keyword>
<evidence type="ECO:0000256" key="1">
    <source>
        <dbReference type="ARBA" id="ARBA00023125"/>
    </source>
</evidence>
<dbReference type="PROSITE" id="PS50930">
    <property type="entry name" value="HTH_LYTTR"/>
    <property type="match status" value="1"/>
</dbReference>
<proteinExistence type="predicted"/>
<dbReference type="InterPro" id="IPR039420">
    <property type="entry name" value="WalR-like"/>
</dbReference>
<dbReference type="Pfam" id="PF00072">
    <property type="entry name" value="Response_reg"/>
    <property type="match status" value="1"/>
</dbReference>
<accession>A0ABR6XKT3</accession>
<feature type="modified residue" description="4-aspartylphosphate" evidence="2">
    <location>
        <position position="61"/>
    </location>
</feature>
<sequence length="278" mass="31548">MTMTSLRILIVDDEAPARVRMKTLIGDIQENCACELLDEAADGQTALDIIVDKQPDVVLLDVQMPGMTGIELAQHIANAELSVRPSIIFVTAYDEYALQAFEVHAMDYLLKPVKASRLQDALVRIQAFRQQNNAQIQQEKLRESLKTIPKVRQNFSVLEKNRVLLIPVRDVLFLKAEQKYVTIQTSSRAYLTEESLVSIESELGEVFVRAHRNALIARNAILGVERAVHISETDLDLDKQDKQESEKVIDSWQVIVHGSDERLPISRRQWPVIKSLVR</sequence>
<gene>
    <name evidence="5" type="ORF">H8K33_00750</name>
</gene>
<evidence type="ECO:0000256" key="2">
    <source>
        <dbReference type="PROSITE-ProRule" id="PRU00169"/>
    </source>
</evidence>
<organism evidence="5 6">
    <name type="scientific">Undibacterium amnicola</name>
    <dbReference type="NCBI Taxonomy" id="1834038"/>
    <lineage>
        <taxon>Bacteria</taxon>
        <taxon>Pseudomonadati</taxon>
        <taxon>Pseudomonadota</taxon>
        <taxon>Betaproteobacteria</taxon>
        <taxon>Burkholderiales</taxon>
        <taxon>Oxalobacteraceae</taxon>
        <taxon>Undibacterium</taxon>
    </lineage>
</organism>
<name>A0ABR6XKT3_9BURK</name>
<dbReference type="EMBL" id="JACOFU010000001">
    <property type="protein sequence ID" value="MBC3830030.1"/>
    <property type="molecule type" value="Genomic_DNA"/>
</dbReference>
<evidence type="ECO:0000313" key="5">
    <source>
        <dbReference type="EMBL" id="MBC3830030.1"/>
    </source>
</evidence>
<dbReference type="PANTHER" id="PTHR48111:SF69">
    <property type="entry name" value="RESPONSE REGULATOR RECEIVER"/>
    <property type="match status" value="1"/>
</dbReference>
<dbReference type="InterPro" id="IPR001789">
    <property type="entry name" value="Sig_transdc_resp-reg_receiver"/>
</dbReference>
<dbReference type="Proteomes" id="UP000643610">
    <property type="component" value="Unassembled WGS sequence"/>
</dbReference>
<feature type="domain" description="Response regulatory" evidence="3">
    <location>
        <begin position="7"/>
        <end position="126"/>
    </location>
</feature>
<dbReference type="InterPro" id="IPR011006">
    <property type="entry name" value="CheY-like_superfamily"/>
</dbReference>
<feature type="domain" description="HTH LytTR-type" evidence="4">
    <location>
        <begin position="155"/>
        <end position="227"/>
    </location>
</feature>
<dbReference type="InterPro" id="IPR007492">
    <property type="entry name" value="LytTR_DNA-bd_dom"/>
</dbReference>
<dbReference type="PROSITE" id="PS50110">
    <property type="entry name" value="RESPONSE_REGULATORY"/>
    <property type="match status" value="1"/>
</dbReference>
<keyword evidence="1" id="KW-0238">DNA-binding</keyword>